<dbReference type="PANTHER" id="PTHR10961">
    <property type="entry name" value="PEROXISOMAL SARCOSINE OXIDASE"/>
    <property type="match status" value="1"/>
</dbReference>
<evidence type="ECO:0000259" key="5">
    <source>
        <dbReference type="Pfam" id="PF01266"/>
    </source>
</evidence>
<keyword evidence="3" id="KW-0274">FAD</keyword>
<dbReference type="RefSeq" id="WP_173212119.1">
    <property type="nucleotide sequence ID" value="NZ_CP053921.1"/>
</dbReference>
<dbReference type="Gene3D" id="3.50.50.60">
    <property type="entry name" value="FAD/NAD(P)-binding domain"/>
    <property type="match status" value="1"/>
</dbReference>
<dbReference type="InterPro" id="IPR006076">
    <property type="entry name" value="FAD-dep_OxRdtase"/>
</dbReference>
<dbReference type="Gene3D" id="3.30.9.10">
    <property type="entry name" value="D-Amino Acid Oxidase, subunit A, domain 2"/>
    <property type="match status" value="1"/>
</dbReference>
<evidence type="ECO:0000313" key="6">
    <source>
        <dbReference type="EMBL" id="QKG70234.1"/>
    </source>
</evidence>
<protein>
    <submittedName>
        <fullName evidence="6">FAD-dependent oxidoreductase</fullName>
    </submittedName>
</protein>
<proteinExistence type="predicted"/>
<gene>
    <name evidence="6" type="ORF">HQR01_01960</name>
</gene>
<dbReference type="KEGG" id="emv:HQR01_01960"/>
<dbReference type="InterPro" id="IPR036188">
    <property type="entry name" value="FAD/NAD-bd_sf"/>
</dbReference>
<sequence>MRLTRRNIVKSIGATSLAIASGRVGATSSQTLDVAVVGAGVFGSWTAWHLRKRGLKVALYDAYGPGNVRSSSGGESRVIRLSYGGDPLYSSMALESLGYWKALSDRQSTPIFYPTGVLWFSPERDQYMQRSLAWLEAQKISHRSGNADWLGKNWPQIRFDANEVGFIEEDTGGLIANRAVQATVRDAGLKPVIAHVGPPRNGQAGGFELPDGQRARKLVYALGPWLGNLFPGTLGERLSVTRQEVFYFGPPDGDDRFAAGRFPVWADFNGGDIVYGLPDIEGRGFKIAFDRHGPAIDPNSLEREPSSEGISMARAFIANRFPALADAPLVQARVCQYTNTSNGDFLIDWLPGNRDVLLIGGGSGHGFKHGPAVGKRAAELLVSGSAQAEPRFSLETKGINTNRQVY</sequence>
<dbReference type="InterPro" id="IPR045170">
    <property type="entry name" value="MTOX"/>
</dbReference>
<organism evidence="6 7">
    <name type="scientific">Erythrobacter mangrovi</name>
    <dbReference type="NCBI Taxonomy" id="2739433"/>
    <lineage>
        <taxon>Bacteria</taxon>
        <taxon>Pseudomonadati</taxon>
        <taxon>Pseudomonadota</taxon>
        <taxon>Alphaproteobacteria</taxon>
        <taxon>Sphingomonadales</taxon>
        <taxon>Erythrobacteraceae</taxon>
        <taxon>Erythrobacter/Porphyrobacter group</taxon>
        <taxon>Erythrobacter</taxon>
    </lineage>
</organism>
<dbReference type="SUPFAM" id="SSF54373">
    <property type="entry name" value="FAD-linked reductases, C-terminal domain"/>
    <property type="match status" value="1"/>
</dbReference>
<accession>A0A7D3XNC2</accession>
<dbReference type="PANTHER" id="PTHR10961:SF46">
    <property type="entry name" value="PEROXISOMAL SARCOSINE OXIDASE"/>
    <property type="match status" value="1"/>
</dbReference>
<reference evidence="6 7" key="1">
    <citation type="submission" date="2020-05" db="EMBL/GenBank/DDBJ databases">
        <title>Erythrobacter mangrovi sp. nov., isolated from rhizosphere soil of mangrove plant (Kandelia candel).</title>
        <authorList>
            <person name="Ye Y.H."/>
        </authorList>
    </citation>
    <scope>NUCLEOTIDE SEQUENCE [LARGE SCALE GENOMIC DNA]</scope>
    <source>
        <strain evidence="6 7">EB310</strain>
    </source>
</reference>
<comment type="cofactor">
    <cofactor evidence="1">
        <name>FAD</name>
        <dbReference type="ChEBI" id="CHEBI:57692"/>
    </cofactor>
</comment>
<dbReference type="Proteomes" id="UP000504693">
    <property type="component" value="Chromosome"/>
</dbReference>
<dbReference type="GO" id="GO:0050660">
    <property type="term" value="F:flavin adenine dinucleotide binding"/>
    <property type="evidence" value="ECO:0007669"/>
    <property type="project" value="InterPro"/>
</dbReference>
<evidence type="ECO:0000256" key="3">
    <source>
        <dbReference type="ARBA" id="ARBA00022827"/>
    </source>
</evidence>
<dbReference type="SUPFAM" id="SSF51905">
    <property type="entry name" value="FAD/NAD(P)-binding domain"/>
    <property type="match status" value="1"/>
</dbReference>
<name>A0A7D3XNC2_9SPHN</name>
<keyword evidence="4" id="KW-0560">Oxidoreductase</keyword>
<dbReference type="EMBL" id="CP053921">
    <property type="protein sequence ID" value="QKG70234.1"/>
    <property type="molecule type" value="Genomic_DNA"/>
</dbReference>
<evidence type="ECO:0000313" key="7">
    <source>
        <dbReference type="Proteomes" id="UP000504693"/>
    </source>
</evidence>
<dbReference type="GO" id="GO:0008115">
    <property type="term" value="F:sarcosine oxidase activity"/>
    <property type="evidence" value="ECO:0007669"/>
    <property type="project" value="TreeGrafter"/>
</dbReference>
<dbReference type="AlphaFoldDB" id="A0A7D3XNC2"/>
<evidence type="ECO:0000256" key="4">
    <source>
        <dbReference type="ARBA" id="ARBA00023002"/>
    </source>
</evidence>
<keyword evidence="2" id="KW-0285">Flavoprotein</keyword>
<dbReference type="Pfam" id="PF01266">
    <property type="entry name" value="DAO"/>
    <property type="match status" value="1"/>
</dbReference>
<evidence type="ECO:0000256" key="2">
    <source>
        <dbReference type="ARBA" id="ARBA00022630"/>
    </source>
</evidence>
<keyword evidence="7" id="KW-1185">Reference proteome</keyword>
<evidence type="ECO:0000256" key="1">
    <source>
        <dbReference type="ARBA" id="ARBA00001974"/>
    </source>
</evidence>
<feature type="domain" description="FAD dependent oxidoreductase" evidence="5">
    <location>
        <begin position="33"/>
        <end position="380"/>
    </location>
</feature>